<dbReference type="Pfam" id="PF00535">
    <property type="entry name" value="Glycos_transf_2"/>
    <property type="match status" value="1"/>
</dbReference>
<dbReference type="SUPFAM" id="SSF53448">
    <property type="entry name" value="Nucleotide-diphospho-sugar transferases"/>
    <property type="match status" value="1"/>
</dbReference>
<protein>
    <recommendedName>
        <fullName evidence="1">Glycosyltransferase 2-like domain-containing protein</fullName>
    </recommendedName>
</protein>
<dbReference type="EMBL" id="AP027080">
    <property type="protein sequence ID" value="BDU71021.1"/>
    <property type="molecule type" value="Genomic_DNA"/>
</dbReference>
<dbReference type="Proteomes" id="UP001238179">
    <property type="component" value="Chromosome"/>
</dbReference>
<dbReference type="InterPro" id="IPR001173">
    <property type="entry name" value="Glyco_trans_2-like"/>
</dbReference>
<evidence type="ECO:0000313" key="3">
    <source>
        <dbReference type="Proteomes" id="UP001238179"/>
    </source>
</evidence>
<evidence type="ECO:0000313" key="2">
    <source>
        <dbReference type="EMBL" id="BDU71021.1"/>
    </source>
</evidence>
<dbReference type="InterPro" id="IPR029044">
    <property type="entry name" value="Nucleotide-diphossugar_trans"/>
</dbReference>
<evidence type="ECO:0000259" key="1">
    <source>
        <dbReference type="Pfam" id="PF00535"/>
    </source>
</evidence>
<feature type="domain" description="Glycosyltransferase 2-like" evidence="1">
    <location>
        <begin position="6"/>
        <end position="128"/>
    </location>
</feature>
<dbReference type="PANTHER" id="PTHR22916:SF3">
    <property type="entry name" value="UDP-GLCNAC:BETAGAL BETA-1,3-N-ACETYLGLUCOSAMINYLTRANSFERASE-LIKE PROTEIN 1"/>
    <property type="match status" value="1"/>
</dbReference>
<dbReference type="KEGG" id="msil:METEAL_01950"/>
<dbReference type="PANTHER" id="PTHR22916">
    <property type="entry name" value="GLYCOSYLTRANSFERASE"/>
    <property type="match status" value="1"/>
</dbReference>
<dbReference type="AlphaFoldDB" id="A0AA48GEF2"/>
<keyword evidence="3" id="KW-1185">Reference proteome</keyword>
<dbReference type="RefSeq" id="WP_316413917.1">
    <property type="nucleotide sequence ID" value="NZ_AP027080.1"/>
</dbReference>
<dbReference type="GO" id="GO:0016758">
    <property type="term" value="F:hexosyltransferase activity"/>
    <property type="evidence" value="ECO:0007669"/>
    <property type="project" value="UniProtKB-ARBA"/>
</dbReference>
<sequence>MTPRLSVVMPTFNRTRWLGEAMDRILEPGLDLELVVLDNGSSDGTWACLQRRAAEDPRVRPVRWESNNPAEAYPALLEMARGEYVNLFADDDWPLPGGLARKMALLDAHPETAMVFSTARCMNERGEDLGEADWTRIADEDFTGRSDLFDLLFARNYVPMPAALFRRALAPAAILRDPFFGPSHDWPFWLDLARRAPIAFLREPTVSLRLHGSQVSSVIGFGQGFFLEVNFNVWRRWMLETSPPFVPSSGAWKGMCLNLAGLLRATHGQDLEKVQAGLRRLYALRDEQEAMLAGRRDEEEAGFPEAFLLGTRREDWRGIVTAYGNAFTPEDPVLLAILPEPQEDPEALAGAVRAADGGPAVRVLGADQVLGALRAFPHIQWVDADSGSTLQGAKGRRLAEAMRQLGGQA</sequence>
<accession>A0AA48GEF2</accession>
<organism evidence="2 3">
    <name type="scientific">Mesoterricola silvestris</name>
    <dbReference type="NCBI Taxonomy" id="2927979"/>
    <lineage>
        <taxon>Bacteria</taxon>
        <taxon>Pseudomonadati</taxon>
        <taxon>Acidobacteriota</taxon>
        <taxon>Holophagae</taxon>
        <taxon>Holophagales</taxon>
        <taxon>Holophagaceae</taxon>
        <taxon>Mesoterricola</taxon>
    </lineage>
</organism>
<name>A0AA48GEF2_9BACT</name>
<gene>
    <name evidence="2" type="ORF">METEAL_01950</name>
</gene>
<proteinExistence type="predicted"/>
<reference evidence="3" key="1">
    <citation type="journal article" date="2023" name="Int. J. Syst. Evol. Microbiol.">
        <title>Mesoterricola silvestris gen. nov., sp. nov., Mesoterricola sediminis sp. nov., Geothrix oryzae sp. nov., Geothrix edaphica sp. nov., Geothrix rubra sp. nov., and Geothrix limicola sp. nov., six novel members of Acidobacteriota isolated from soils.</title>
        <authorList>
            <person name="Itoh H."/>
            <person name="Sugisawa Y."/>
            <person name="Mise K."/>
            <person name="Xu Z."/>
            <person name="Kuniyasu M."/>
            <person name="Ushijima N."/>
            <person name="Kawano K."/>
            <person name="Kobayashi E."/>
            <person name="Shiratori Y."/>
            <person name="Masuda Y."/>
            <person name="Senoo K."/>
        </authorList>
    </citation>
    <scope>NUCLEOTIDE SEQUENCE [LARGE SCALE GENOMIC DNA]</scope>
    <source>
        <strain evidence="3">W79</strain>
    </source>
</reference>
<dbReference type="Gene3D" id="3.90.550.10">
    <property type="entry name" value="Spore Coat Polysaccharide Biosynthesis Protein SpsA, Chain A"/>
    <property type="match status" value="1"/>
</dbReference>